<proteinExistence type="predicted"/>
<dbReference type="EMBL" id="SNRW01007684">
    <property type="protein sequence ID" value="KAA6380845.1"/>
    <property type="molecule type" value="Genomic_DNA"/>
</dbReference>
<sequence length="223" mass="25233">MEQNNERILRENIETIKLGRFTAVWTQEDVLKQILRLLVIPVKKEWYVLTYCASILAVLGMLHIIIEKARKAKREGKEYGGSFMIFGIISRIIAQFRTVEVGGIAIINRNEEIPQMISFNDMINLKGIVFALPHPTSSQLFIPSIQTPPKWTTLSAQLDFETEAGIAKFFIGSDFKEFASIGISEIPNQIKVAFLSSSSFVGYDPKEDVRIGQSINQLVPWNI</sequence>
<comment type="caution">
    <text evidence="2">The sequence shown here is derived from an EMBL/GenBank/DDBJ whole genome shotgun (WGS) entry which is preliminary data.</text>
</comment>
<gene>
    <name evidence="2" type="ORF">EZS28_023628</name>
</gene>
<keyword evidence="1" id="KW-1133">Transmembrane helix</keyword>
<name>A0A5J4VEI6_9EUKA</name>
<protein>
    <submittedName>
        <fullName evidence="2">Uncharacterized protein</fullName>
    </submittedName>
</protein>
<keyword evidence="1" id="KW-0812">Transmembrane</keyword>
<dbReference type="AlphaFoldDB" id="A0A5J4VEI6"/>
<feature type="transmembrane region" description="Helical" evidence="1">
    <location>
        <begin position="46"/>
        <end position="66"/>
    </location>
</feature>
<accession>A0A5J4VEI6</accession>
<reference evidence="2 3" key="1">
    <citation type="submission" date="2019-03" db="EMBL/GenBank/DDBJ databases">
        <title>Single cell metagenomics reveals metabolic interactions within the superorganism composed of flagellate Streblomastix strix and complex community of Bacteroidetes bacteria on its surface.</title>
        <authorList>
            <person name="Treitli S.C."/>
            <person name="Kolisko M."/>
            <person name="Husnik F."/>
            <person name="Keeling P."/>
            <person name="Hampl V."/>
        </authorList>
    </citation>
    <scope>NUCLEOTIDE SEQUENCE [LARGE SCALE GENOMIC DNA]</scope>
    <source>
        <strain evidence="2">ST1C</strain>
    </source>
</reference>
<organism evidence="2 3">
    <name type="scientific">Streblomastix strix</name>
    <dbReference type="NCBI Taxonomy" id="222440"/>
    <lineage>
        <taxon>Eukaryota</taxon>
        <taxon>Metamonada</taxon>
        <taxon>Preaxostyla</taxon>
        <taxon>Oxymonadida</taxon>
        <taxon>Streblomastigidae</taxon>
        <taxon>Streblomastix</taxon>
    </lineage>
</organism>
<evidence type="ECO:0000313" key="3">
    <source>
        <dbReference type="Proteomes" id="UP000324800"/>
    </source>
</evidence>
<keyword evidence="1" id="KW-0472">Membrane</keyword>
<evidence type="ECO:0000256" key="1">
    <source>
        <dbReference type="SAM" id="Phobius"/>
    </source>
</evidence>
<dbReference type="Proteomes" id="UP000324800">
    <property type="component" value="Unassembled WGS sequence"/>
</dbReference>
<evidence type="ECO:0000313" key="2">
    <source>
        <dbReference type="EMBL" id="KAA6380845.1"/>
    </source>
</evidence>